<name>A0A8K0K5P3_LADFU</name>
<evidence type="ECO:0000313" key="2">
    <source>
        <dbReference type="Proteomes" id="UP000792457"/>
    </source>
</evidence>
<dbReference type="EMBL" id="KZ308336">
    <property type="protein sequence ID" value="KAG8227730.1"/>
    <property type="molecule type" value="Genomic_DNA"/>
</dbReference>
<proteinExistence type="predicted"/>
<organism evidence="1 2">
    <name type="scientific">Ladona fulva</name>
    <name type="common">Scarce chaser dragonfly</name>
    <name type="synonym">Libellula fulva</name>
    <dbReference type="NCBI Taxonomy" id="123851"/>
    <lineage>
        <taxon>Eukaryota</taxon>
        <taxon>Metazoa</taxon>
        <taxon>Ecdysozoa</taxon>
        <taxon>Arthropoda</taxon>
        <taxon>Hexapoda</taxon>
        <taxon>Insecta</taxon>
        <taxon>Pterygota</taxon>
        <taxon>Palaeoptera</taxon>
        <taxon>Odonata</taxon>
        <taxon>Epiprocta</taxon>
        <taxon>Anisoptera</taxon>
        <taxon>Libelluloidea</taxon>
        <taxon>Libellulidae</taxon>
        <taxon>Ladona</taxon>
    </lineage>
</organism>
<sequence length="106" mass="12281">MSVITQSYRLTRQRLPDTDQYKLVPEMVLETNKFYHYSKGHSVESEFSRLKRWTETNVPEFFTPNAKDVEARLERVLVEGLAIVNSCLPSYNDQGLIHADTKIAAF</sequence>
<reference evidence="1" key="1">
    <citation type="submission" date="2013-04" db="EMBL/GenBank/DDBJ databases">
        <authorList>
            <person name="Qu J."/>
            <person name="Murali S.C."/>
            <person name="Bandaranaike D."/>
            <person name="Bellair M."/>
            <person name="Blankenburg K."/>
            <person name="Chao H."/>
            <person name="Dinh H."/>
            <person name="Doddapaneni H."/>
            <person name="Downs B."/>
            <person name="Dugan-Rocha S."/>
            <person name="Elkadiri S."/>
            <person name="Gnanaolivu R.D."/>
            <person name="Hernandez B."/>
            <person name="Javaid M."/>
            <person name="Jayaseelan J.C."/>
            <person name="Lee S."/>
            <person name="Li M."/>
            <person name="Ming W."/>
            <person name="Munidasa M."/>
            <person name="Muniz J."/>
            <person name="Nguyen L."/>
            <person name="Ongeri F."/>
            <person name="Osuji N."/>
            <person name="Pu L.-L."/>
            <person name="Puazo M."/>
            <person name="Qu C."/>
            <person name="Quiroz J."/>
            <person name="Raj R."/>
            <person name="Weissenberger G."/>
            <person name="Xin Y."/>
            <person name="Zou X."/>
            <person name="Han Y."/>
            <person name="Richards S."/>
            <person name="Worley K."/>
            <person name="Muzny D."/>
            <person name="Gibbs R."/>
        </authorList>
    </citation>
    <scope>NUCLEOTIDE SEQUENCE</scope>
    <source>
        <strain evidence="1">Sampled in the wild</strain>
    </source>
</reference>
<gene>
    <name evidence="1" type="ORF">J437_LFUL008568</name>
</gene>
<protein>
    <submittedName>
        <fullName evidence="1">Uncharacterized protein</fullName>
    </submittedName>
</protein>
<keyword evidence="2" id="KW-1185">Reference proteome</keyword>
<evidence type="ECO:0000313" key="1">
    <source>
        <dbReference type="EMBL" id="KAG8227730.1"/>
    </source>
</evidence>
<dbReference type="AlphaFoldDB" id="A0A8K0K5P3"/>
<reference evidence="1" key="2">
    <citation type="submission" date="2017-10" db="EMBL/GenBank/DDBJ databases">
        <title>Ladona fulva Genome sequencing and assembly.</title>
        <authorList>
            <person name="Murali S."/>
            <person name="Richards S."/>
            <person name="Bandaranaike D."/>
            <person name="Bellair M."/>
            <person name="Blankenburg K."/>
            <person name="Chao H."/>
            <person name="Dinh H."/>
            <person name="Doddapaneni H."/>
            <person name="Dugan-Rocha S."/>
            <person name="Elkadiri S."/>
            <person name="Gnanaolivu R."/>
            <person name="Hernandez B."/>
            <person name="Skinner E."/>
            <person name="Javaid M."/>
            <person name="Lee S."/>
            <person name="Li M."/>
            <person name="Ming W."/>
            <person name="Munidasa M."/>
            <person name="Muniz J."/>
            <person name="Nguyen L."/>
            <person name="Hughes D."/>
            <person name="Osuji N."/>
            <person name="Pu L.-L."/>
            <person name="Puazo M."/>
            <person name="Qu C."/>
            <person name="Quiroz J."/>
            <person name="Raj R."/>
            <person name="Weissenberger G."/>
            <person name="Xin Y."/>
            <person name="Zou X."/>
            <person name="Han Y."/>
            <person name="Worley K."/>
            <person name="Muzny D."/>
            <person name="Gibbs R."/>
        </authorList>
    </citation>
    <scope>NUCLEOTIDE SEQUENCE</scope>
    <source>
        <strain evidence="1">Sampled in the wild</strain>
    </source>
</reference>
<dbReference type="Proteomes" id="UP000792457">
    <property type="component" value="Unassembled WGS sequence"/>
</dbReference>
<accession>A0A8K0K5P3</accession>
<comment type="caution">
    <text evidence="1">The sequence shown here is derived from an EMBL/GenBank/DDBJ whole genome shotgun (WGS) entry which is preliminary data.</text>
</comment>